<organism evidence="7 8">
    <name type="scientific">Merdimmobilis hominis</name>
    <dbReference type="NCBI Taxonomy" id="2897707"/>
    <lineage>
        <taxon>Bacteria</taxon>
        <taxon>Bacillati</taxon>
        <taxon>Bacillota</taxon>
        <taxon>Clostridia</taxon>
        <taxon>Eubacteriales</taxon>
        <taxon>Oscillospiraceae</taxon>
        <taxon>Merdimmobilis</taxon>
    </lineage>
</organism>
<evidence type="ECO:0000313" key="8">
    <source>
        <dbReference type="Proteomes" id="UP000774750"/>
    </source>
</evidence>
<dbReference type="PROSITE" id="PS50106">
    <property type="entry name" value="PDZ"/>
    <property type="match status" value="1"/>
</dbReference>
<feature type="region of interest" description="Disordered" evidence="4">
    <location>
        <begin position="1"/>
        <end position="51"/>
    </location>
</feature>
<comment type="caution">
    <text evidence="7">The sequence shown here is derived from an EMBL/GenBank/DDBJ whole genome shotgun (WGS) entry which is preliminary data.</text>
</comment>
<dbReference type="Gene3D" id="2.40.10.10">
    <property type="entry name" value="Trypsin-like serine proteases"/>
    <property type="match status" value="2"/>
</dbReference>
<feature type="compositionally biased region" description="Polar residues" evidence="4">
    <location>
        <begin position="20"/>
        <end position="30"/>
    </location>
</feature>
<feature type="compositionally biased region" description="Polar residues" evidence="4">
    <location>
        <begin position="1"/>
        <end position="13"/>
    </location>
</feature>
<dbReference type="SMART" id="SM00228">
    <property type="entry name" value="PDZ"/>
    <property type="match status" value="1"/>
</dbReference>
<keyword evidence="2" id="KW-0645">Protease</keyword>
<comment type="similarity">
    <text evidence="1">Belongs to the peptidase S1C family.</text>
</comment>
<dbReference type="PANTHER" id="PTHR43343">
    <property type="entry name" value="PEPTIDASE S12"/>
    <property type="match status" value="1"/>
</dbReference>
<evidence type="ECO:0000259" key="6">
    <source>
        <dbReference type="PROSITE" id="PS50106"/>
    </source>
</evidence>
<sequence>MNTAAPNGYTQDGQPFYSAPESTSYSTWQQEPAAPQWGMPEPPKPPKKKHGKGGWIALLLVGCFLLGLAGSAAGTILLNSKWISNLTSNQQEESSSTSGSSLNTSNDSTTTPTSVTEVADATANSVVEITTESVTTGNFFQQQILTGAGSGVVITADGYIVTNNHVIEDSSKITVTLRDGTQHEAKLIGTDVQTDLAVIKIEATGLTPVVFGDSDDLKVGEQAIVIGNPLGQLGGSVTSGIISALDREITIDGQVMNLLQIDAAVNPGNSGGGLFNAKGELVGIINAKSSGEDVEGIGFAIPSNTAKKVSDELMKNGYVSGRASLGISVVQIDDAQTALMYRVDNIGVYILSVNEGSAAEKAGLQAGDRIVTINDTEVMETADLTAVLSTLNVGDQVKLTISRSGKIGTATVTLQEQSPNQSGQESTESSAA</sequence>
<evidence type="ECO:0000256" key="4">
    <source>
        <dbReference type="SAM" id="MobiDB-lite"/>
    </source>
</evidence>
<evidence type="ECO:0000256" key="3">
    <source>
        <dbReference type="ARBA" id="ARBA00022801"/>
    </source>
</evidence>
<evidence type="ECO:0000313" key="7">
    <source>
        <dbReference type="EMBL" id="MBM6921143.1"/>
    </source>
</evidence>
<dbReference type="InterPro" id="IPR051201">
    <property type="entry name" value="Chloro_Bact_Ser_Proteases"/>
</dbReference>
<dbReference type="Proteomes" id="UP000774750">
    <property type="component" value="Unassembled WGS sequence"/>
</dbReference>
<feature type="region of interest" description="Disordered" evidence="4">
    <location>
        <begin position="91"/>
        <end position="119"/>
    </location>
</feature>
<feature type="compositionally biased region" description="Low complexity" evidence="4">
    <location>
        <begin position="91"/>
        <end position="116"/>
    </location>
</feature>
<keyword evidence="3" id="KW-0378">Hydrolase</keyword>
<dbReference type="InterPro" id="IPR009003">
    <property type="entry name" value="Peptidase_S1_PA"/>
</dbReference>
<dbReference type="InterPro" id="IPR036034">
    <property type="entry name" value="PDZ_sf"/>
</dbReference>
<dbReference type="Gene3D" id="2.30.42.10">
    <property type="match status" value="1"/>
</dbReference>
<evidence type="ECO:0000256" key="2">
    <source>
        <dbReference type="ARBA" id="ARBA00022670"/>
    </source>
</evidence>
<evidence type="ECO:0000256" key="5">
    <source>
        <dbReference type="SAM" id="Phobius"/>
    </source>
</evidence>
<feature type="region of interest" description="Disordered" evidence="4">
    <location>
        <begin position="412"/>
        <end position="432"/>
    </location>
</feature>
<feature type="transmembrane region" description="Helical" evidence="5">
    <location>
        <begin position="54"/>
        <end position="78"/>
    </location>
</feature>
<dbReference type="PRINTS" id="PR00834">
    <property type="entry name" value="PROTEASES2C"/>
</dbReference>
<dbReference type="PANTHER" id="PTHR43343:SF3">
    <property type="entry name" value="PROTEASE DO-LIKE 8, CHLOROPLASTIC"/>
    <property type="match status" value="1"/>
</dbReference>
<keyword evidence="5" id="KW-0812">Transmembrane</keyword>
<dbReference type="InterPro" id="IPR001940">
    <property type="entry name" value="Peptidase_S1C"/>
</dbReference>
<keyword evidence="5" id="KW-0472">Membrane</keyword>
<dbReference type="InterPro" id="IPR001478">
    <property type="entry name" value="PDZ"/>
</dbReference>
<dbReference type="Pfam" id="PF13180">
    <property type="entry name" value="PDZ_2"/>
    <property type="match status" value="1"/>
</dbReference>
<reference evidence="7" key="1">
    <citation type="submission" date="2020-08" db="EMBL/GenBank/DDBJ databases">
        <authorList>
            <person name="Cejkova D."/>
            <person name="Kubasova T."/>
            <person name="Jahodarova E."/>
            <person name="Rychlik I."/>
        </authorList>
    </citation>
    <scope>NUCLEOTIDE SEQUENCE</scope>
    <source>
        <strain evidence="7">An559</strain>
    </source>
</reference>
<dbReference type="AlphaFoldDB" id="A0A938X739"/>
<dbReference type="Pfam" id="PF13365">
    <property type="entry name" value="Trypsin_2"/>
    <property type="match status" value="1"/>
</dbReference>
<dbReference type="GO" id="GO:0006508">
    <property type="term" value="P:proteolysis"/>
    <property type="evidence" value="ECO:0007669"/>
    <property type="project" value="UniProtKB-KW"/>
</dbReference>
<protein>
    <submittedName>
        <fullName evidence="7">Trypsin-like peptidase domain-containing protein</fullName>
    </submittedName>
</protein>
<keyword evidence="5" id="KW-1133">Transmembrane helix</keyword>
<dbReference type="InterPro" id="IPR043504">
    <property type="entry name" value="Peptidase_S1_PA_chymotrypsin"/>
</dbReference>
<dbReference type="EMBL" id="JACJKY010000012">
    <property type="protein sequence ID" value="MBM6921143.1"/>
    <property type="molecule type" value="Genomic_DNA"/>
</dbReference>
<dbReference type="GO" id="GO:0004252">
    <property type="term" value="F:serine-type endopeptidase activity"/>
    <property type="evidence" value="ECO:0007669"/>
    <property type="project" value="InterPro"/>
</dbReference>
<proteinExistence type="inferred from homology"/>
<reference evidence="7" key="2">
    <citation type="journal article" date="2021" name="Sci. Rep.">
        <title>The distribution of antibiotic resistance genes in chicken gut microbiota commensals.</title>
        <authorList>
            <person name="Juricova H."/>
            <person name="Matiasovicova J."/>
            <person name="Kubasova T."/>
            <person name="Cejkova D."/>
            <person name="Rychlik I."/>
        </authorList>
    </citation>
    <scope>NUCLEOTIDE SEQUENCE</scope>
    <source>
        <strain evidence="7">An559</strain>
    </source>
</reference>
<feature type="domain" description="PDZ" evidence="6">
    <location>
        <begin position="308"/>
        <end position="405"/>
    </location>
</feature>
<gene>
    <name evidence="7" type="ORF">H6A12_08250</name>
</gene>
<name>A0A938X739_9FIRM</name>
<accession>A0A938X739</accession>
<dbReference type="SUPFAM" id="SSF50156">
    <property type="entry name" value="PDZ domain-like"/>
    <property type="match status" value="1"/>
</dbReference>
<dbReference type="SUPFAM" id="SSF50494">
    <property type="entry name" value="Trypsin-like serine proteases"/>
    <property type="match status" value="1"/>
</dbReference>
<evidence type="ECO:0000256" key="1">
    <source>
        <dbReference type="ARBA" id="ARBA00010541"/>
    </source>
</evidence>
<keyword evidence="8" id="KW-1185">Reference proteome</keyword>